<evidence type="ECO:0000256" key="2">
    <source>
        <dbReference type="ARBA" id="ARBA00006939"/>
    </source>
</evidence>
<organism evidence="9 10">
    <name type="scientific">Halarsenatibacter silvermanii</name>
    <dbReference type="NCBI Taxonomy" id="321763"/>
    <lineage>
        <taxon>Bacteria</taxon>
        <taxon>Bacillati</taxon>
        <taxon>Bacillota</taxon>
        <taxon>Clostridia</taxon>
        <taxon>Halanaerobiales</taxon>
        <taxon>Halarsenatibacteraceae</taxon>
        <taxon>Halarsenatibacter</taxon>
    </lineage>
</organism>
<dbReference type="InterPro" id="IPR003689">
    <property type="entry name" value="ZIP"/>
</dbReference>
<reference evidence="9 10" key="1">
    <citation type="submission" date="2016-10" db="EMBL/GenBank/DDBJ databases">
        <authorList>
            <person name="de Groot N.N."/>
        </authorList>
    </citation>
    <scope>NUCLEOTIDE SEQUENCE [LARGE SCALE GENOMIC DNA]</scope>
    <source>
        <strain evidence="9 10">SLAS-1</strain>
    </source>
</reference>
<evidence type="ECO:0000256" key="6">
    <source>
        <dbReference type="ARBA" id="ARBA00022989"/>
    </source>
</evidence>
<protein>
    <submittedName>
        <fullName evidence="9">Zinc transporter, ZIP family</fullName>
    </submittedName>
</protein>
<feature type="transmembrane region" description="Helical" evidence="8">
    <location>
        <begin position="6"/>
        <end position="29"/>
    </location>
</feature>
<keyword evidence="7 8" id="KW-0472">Membrane</keyword>
<evidence type="ECO:0000256" key="7">
    <source>
        <dbReference type="ARBA" id="ARBA00023136"/>
    </source>
</evidence>
<dbReference type="STRING" id="321763.SAMN04488692_103150"/>
<feature type="transmembrane region" description="Helical" evidence="8">
    <location>
        <begin position="36"/>
        <end position="54"/>
    </location>
</feature>
<keyword evidence="3" id="KW-1003">Cell membrane</keyword>
<comment type="similarity">
    <text evidence="2">Belongs to the ZIP transporter (TC 2.A.5) family.</text>
</comment>
<gene>
    <name evidence="9" type="ORF">SAMN04488692_103150</name>
</gene>
<feature type="transmembrane region" description="Helical" evidence="8">
    <location>
        <begin position="195"/>
        <end position="212"/>
    </location>
</feature>
<evidence type="ECO:0000313" key="9">
    <source>
        <dbReference type="EMBL" id="SDL33044.1"/>
    </source>
</evidence>
<name>A0A1G9J7E3_9FIRM</name>
<feature type="transmembrane region" description="Helical" evidence="8">
    <location>
        <begin position="66"/>
        <end position="83"/>
    </location>
</feature>
<evidence type="ECO:0000256" key="5">
    <source>
        <dbReference type="ARBA" id="ARBA00022833"/>
    </source>
</evidence>
<sequence length="247" mass="25903">MDYLLYITVIGFMAGMFGTLGGGISVVAIRTIKSTFLSIILGVSAGVMTVIVFMDLIPESQSAGSIWLGMLGILLGVILIYVLDITFPHQHVVTTEGEEDRYLKAGLLLAVGIALHNLPEGLAIGAGYTADRALGFRLAFLIALHNFPEGMAVATTLGIAGLKSIKILAVTILAGIPMGIGAFLGAYIGRISDQALSLSLGFAAGAMLYIIFEELIPDSHEKASGHIPIFGMITGVVFGLILIGLLR</sequence>
<feature type="transmembrane region" description="Helical" evidence="8">
    <location>
        <begin position="167"/>
        <end position="188"/>
    </location>
</feature>
<keyword evidence="6 8" id="KW-1133">Transmembrane helix</keyword>
<dbReference type="OrthoDB" id="9787346at2"/>
<evidence type="ECO:0000256" key="3">
    <source>
        <dbReference type="ARBA" id="ARBA00022475"/>
    </source>
</evidence>
<keyword evidence="4 8" id="KW-0812">Transmembrane</keyword>
<evidence type="ECO:0000256" key="1">
    <source>
        <dbReference type="ARBA" id="ARBA00004651"/>
    </source>
</evidence>
<dbReference type="AlphaFoldDB" id="A0A1G9J7E3"/>
<dbReference type="Pfam" id="PF02535">
    <property type="entry name" value="Zip"/>
    <property type="match status" value="1"/>
</dbReference>
<evidence type="ECO:0000256" key="4">
    <source>
        <dbReference type="ARBA" id="ARBA00022692"/>
    </source>
</evidence>
<dbReference type="EMBL" id="FNGO01000003">
    <property type="protein sequence ID" value="SDL33044.1"/>
    <property type="molecule type" value="Genomic_DNA"/>
</dbReference>
<feature type="transmembrane region" description="Helical" evidence="8">
    <location>
        <begin position="227"/>
        <end position="246"/>
    </location>
</feature>
<dbReference type="GO" id="GO:0005385">
    <property type="term" value="F:zinc ion transmembrane transporter activity"/>
    <property type="evidence" value="ECO:0007669"/>
    <property type="project" value="TreeGrafter"/>
</dbReference>
<accession>A0A1G9J7E3</accession>
<keyword evidence="5" id="KW-0862">Zinc</keyword>
<dbReference type="PANTHER" id="PTHR11040">
    <property type="entry name" value="ZINC/IRON TRANSPORTER"/>
    <property type="match status" value="1"/>
</dbReference>
<dbReference type="RefSeq" id="WP_089758365.1">
    <property type="nucleotide sequence ID" value="NZ_FNGO01000003.1"/>
</dbReference>
<proteinExistence type="inferred from homology"/>
<keyword evidence="10" id="KW-1185">Reference proteome</keyword>
<dbReference type="Proteomes" id="UP000199476">
    <property type="component" value="Unassembled WGS sequence"/>
</dbReference>
<dbReference type="PANTHER" id="PTHR11040:SF211">
    <property type="entry name" value="ZINC TRANSPORTER ZIP11"/>
    <property type="match status" value="1"/>
</dbReference>
<evidence type="ECO:0000313" key="10">
    <source>
        <dbReference type="Proteomes" id="UP000199476"/>
    </source>
</evidence>
<comment type="subcellular location">
    <subcellularLocation>
        <location evidence="1">Cell membrane</location>
        <topology evidence="1">Multi-pass membrane protein</topology>
    </subcellularLocation>
</comment>
<dbReference type="GO" id="GO:0005886">
    <property type="term" value="C:plasma membrane"/>
    <property type="evidence" value="ECO:0007669"/>
    <property type="project" value="UniProtKB-SubCell"/>
</dbReference>
<evidence type="ECO:0000256" key="8">
    <source>
        <dbReference type="SAM" id="Phobius"/>
    </source>
</evidence>